<dbReference type="PANTHER" id="PTHR43479">
    <property type="entry name" value="ACREF/ENVCD OPERON REPRESSOR-RELATED"/>
    <property type="match status" value="1"/>
</dbReference>
<dbReference type="GO" id="GO:0003677">
    <property type="term" value="F:DNA binding"/>
    <property type="evidence" value="ECO:0007669"/>
    <property type="project" value="UniProtKB-UniRule"/>
</dbReference>
<evidence type="ECO:0000259" key="4">
    <source>
        <dbReference type="PROSITE" id="PS50977"/>
    </source>
</evidence>
<evidence type="ECO:0000313" key="6">
    <source>
        <dbReference type="Proteomes" id="UP000215137"/>
    </source>
</evidence>
<evidence type="ECO:0000256" key="1">
    <source>
        <dbReference type="ARBA" id="ARBA00022491"/>
    </source>
</evidence>
<dbReference type="OrthoDB" id="9810250at2"/>
<accession>A0A248TJ95</accession>
<proteinExistence type="predicted"/>
<dbReference type="InterPro" id="IPR050624">
    <property type="entry name" value="HTH-type_Tx_Regulator"/>
</dbReference>
<evidence type="ECO:0000313" key="5">
    <source>
        <dbReference type="EMBL" id="ASV68209.1"/>
    </source>
</evidence>
<protein>
    <submittedName>
        <fullName evidence="5">TetR family transcriptional regulator</fullName>
    </submittedName>
</protein>
<sequence length="203" mass="24187">MEHDFLDKRVQRSRAAIKTKFIELLYKKPFAQITISEIARETNYNRGTFYANFHSMDELLKEVIDETLHEMIEQIGIPYQAYEQVYLRELPIEEITLFNYFKEHASLYQLLLSEHIRVDFRYQMAQAIEQLFLDEYDYVLPKDSSVDAKWLYIYRANGIAGLIIRWIEEDFPHTPTYMAEQIVELMVVSTESFFVKGKGHPHD</sequence>
<dbReference type="Pfam" id="PF14278">
    <property type="entry name" value="TetR_C_8"/>
    <property type="match status" value="1"/>
</dbReference>
<dbReference type="PROSITE" id="PS50977">
    <property type="entry name" value="HTH_TETR_2"/>
    <property type="match status" value="1"/>
</dbReference>
<dbReference type="Pfam" id="PF00440">
    <property type="entry name" value="TetR_N"/>
    <property type="match status" value="1"/>
</dbReference>
<dbReference type="InterPro" id="IPR039532">
    <property type="entry name" value="TetR_C_Firmicutes"/>
</dbReference>
<dbReference type="AlphaFoldDB" id="A0A248TJ95"/>
<dbReference type="InterPro" id="IPR001647">
    <property type="entry name" value="HTH_TetR"/>
</dbReference>
<keyword evidence="1" id="KW-0678">Repressor</keyword>
<dbReference type="InterPro" id="IPR009057">
    <property type="entry name" value="Homeodomain-like_sf"/>
</dbReference>
<name>A0A248TJ95_9BACI</name>
<dbReference type="Proteomes" id="UP000215137">
    <property type="component" value="Chromosome"/>
</dbReference>
<dbReference type="EMBL" id="CP022983">
    <property type="protein sequence ID" value="ASV68209.1"/>
    <property type="molecule type" value="Genomic_DNA"/>
</dbReference>
<dbReference type="Gene3D" id="1.10.357.10">
    <property type="entry name" value="Tetracycline Repressor, domain 2"/>
    <property type="match status" value="1"/>
</dbReference>
<dbReference type="PANTHER" id="PTHR43479:SF7">
    <property type="entry name" value="TETR-FAMILY TRANSCRIPTIONAL REGULATOR"/>
    <property type="match status" value="1"/>
</dbReference>
<keyword evidence="2 3" id="KW-0238">DNA-binding</keyword>
<dbReference type="KEGG" id="bko:CKF48_13275"/>
<dbReference type="RefSeq" id="WP_095371779.1">
    <property type="nucleotide sequence ID" value="NZ_CP022983.1"/>
</dbReference>
<evidence type="ECO:0000256" key="3">
    <source>
        <dbReference type="PROSITE-ProRule" id="PRU00335"/>
    </source>
</evidence>
<dbReference type="SUPFAM" id="SSF46689">
    <property type="entry name" value="Homeodomain-like"/>
    <property type="match status" value="1"/>
</dbReference>
<gene>
    <name evidence="5" type="ORF">CKF48_13275</name>
</gene>
<organism evidence="5 6">
    <name type="scientific">Cytobacillus kochii</name>
    <dbReference type="NCBI Taxonomy" id="859143"/>
    <lineage>
        <taxon>Bacteria</taxon>
        <taxon>Bacillati</taxon>
        <taxon>Bacillota</taxon>
        <taxon>Bacilli</taxon>
        <taxon>Bacillales</taxon>
        <taxon>Bacillaceae</taxon>
        <taxon>Cytobacillus</taxon>
    </lineage>
</organism>
<feature type="domain" description="HTH tetR-type" evidence="4">
    <location>
        <begin position="11"/>
        <end position="71"/>
    </location>
</feature>
<keyword evidence="6" id="KW-1185">Reference proteome</keyword>
<evidence type="ECO:0000256" key="2">
    <source>
        <dbReference type="ARBA" id="ARBA00023125"/>
    </source>
</evidence>
<feature type="DNA-binding region" description="H-T-H motif" evidence="3">
    <location>
        <begin position="34"/>
        <end position="53"/>
    </location>
</feature>
<reference evidence="5 6" key="1">
    <citation type="submission" date="2017-08" db="EMBL/GenBank/DDBJ databases">
        <title>Complete Genome Sequence of Bacillus kochii Oregon-R-modENCODE STRAIN BDGP4, isolated from Drosophila melanogaster gut.</title>
        <authorList>
            <person name="Wan K.H."/>
            <person name="Yu C."/>
            <person name="Park S."/>
            <person name="Hammonds A.S."/>
            <person name="Booth B.W."/>
            <person name="Celniker S.E."/>
        </authorList>
    </citation>
    <scope>NUCLEOTIDE SEQUENCE [LARGE SCALE GENOMIC DNA]</scope>
    <source>
        <strain evidence="5 6">BDGP4</strain>
    </source>
</reference>